<protein>
    <submittedName>
        <fullName evidence="2">Uncharacterized protein</fullName>
    </submittedName>
</protein>
<feature type="coiled-coil region" evidence="1">
    <location>
        <begin position="43"/>
        <end position="70"/>
    </location>
</feature>
<evidence type="ECO:0000313" key="3">
    <source>
        <dbReference type="Proteomes" id="UP000243084"/>
    </source>
</evidence>
<sequence>MKPLHGDAEHWFGECAKLIAERDALATDWRVASGAAIMLRTELADMRSERDALAQRCRELEAENNTFNAERLRVGKENATLRAENIKLAEWYSEAGVREDTLRAEVADLKARLLEAERGNEELVRLRAENRELEKDTARIDWLADQFKTCTVYMTGEHPWRPTSYKLRELNGPTFRHAIDAAMGEATCATTDGATATP</sequence>
<evidence type="ECO:0000313" key="2">
    <source>
        <dbReference type="EMBL" id="SFQ46854.1"/>
    </source>
</evidence>
<gene>
    <name evidence="2" type="ORF">SAMN05216229_12364</name>
</gene>
<evidence type="ECO:0000256" key="1">
    <source>
        <dbReference type="SAM" id="Coils"/>
    </source>
</evidence>
<keyword evidence="3" id="KW-1185">Reference proteome</keyword>
<keyword evidence="1" id="KW-0175">Coiled coil</keyword>
<dbReference type="RefSeq" id="WP_092435088.1">
    <property type="nucleotide sequence ID" value="NZ_FOXM01000023.1"/>
</dbReference>
<dbReference type="AlphaFoldDB" id="A0A1I5YRE3"/>
<accession>A0A1I5YRE3</accession>
<organism evidence="2 3">
    <name type="scientific">Geopseudomonas sagittaria</name>
    <dbReference type="NCBI Taxonomy" id="1135990"/>
    <lineage>
        <taxon>Bacteria</taxon>
        <taxon>Pseudomonadati</taxon>
        <taxon>Pseudomonadota</taxon>
        <taxon>Gammaproteobacteria</taxon>
        <taxon>Pseudomonadales</taxon>
        <taxon>Pseudomonadaceae</taxon>
        <taxon>Geopseudomonas</taxon>
    </lineage>
</organism>
<name>A0A1I5YRE3_9GAMM</name>
<reference evidence="3" key="1">
    <citation type="submission" date="2016-10" db="EMBL/GenBank/DDBJ databases">
        <authorList>
            <person name="Varghese N."/>
            <person name="Submissions S."/>
        </authorList>
    </citation>
    <scope>NUCLEOTIDE SEQUENCE [LARGE SCALE GENOMIC DNA]</scope>
    <source>
        <strain evidence="3">JCM 18195</strain>
    </source>
</reference>
<proteinExistence type="predicted"/>
<dbReference type="Proteomes" id="UP000243084">
    <property type="component" value="Unassembled WGS sequence"/>
</dbReference>
<feature type="coiled-coil region" evidence="1">
    <location>
        <begin position="99"/>
        <end position="136"/>
    </location>
</feature>
<dbReference type="EMBL" id="FOXM01000023">
    <property type="protein sequence ID" value="SFQ46854.1"/>
    <property type="molecule type" value="Genomic_DNA"/>
</dbReference>